<dbReference type="InterPro" id="IPR011083">
    <property type="entry name" value="Phage_tail_collar_dom"/>
</dbReference>
<name>A0A5C6YUW7_9FLAO</name>
<proteinExistence type="predicted"/>
<comment type="caution">
    <text evidence="3">The sequence shown here is derived from an EMBL/GenBank/DDBJ whole genome shotgun (WGS) entry which is preliminary data.</text>
</comment>
<feature type="compositionally biased region" description="Polar residues" evidence="1">
    <location>
        <begin position="70"/>
        <end position="81"/>
    </location>
</feature>
<dbReference type="OrthoDB" id="9810174at2"/>
<dbReference type="Gene3D" id="3.90.1340.10">
    <property type="entry name" value="Phage tail collar domain"/>
    <property type="match status" value="1"/>
</dbReference>
<evidence type="ECO:0000256" key="1">
    <source>
        <dbReference type="SAM" id="MobiDB-lite"/>
    </source>
</evidence>
<feature type="region of interest" description="Disordered" evidence="1">
    <location>
        <begin position="59"/>
        <end position="81"/>
    </location>
</feature>
<dbReference type="RefSeq" id="WP_111846030.1">
    <property type="nucleotide sequence ID" value="NZ_UEGI01000034.1"/>
</dbReference>
<evidence type="ECO:0000313" key="4">
    <source>
        <dbReference type="Proteomes" id="UP000321497"/>
    </source>
</evidence>
<dbReference type="EMBL" id="VORT01000021">
    <property type="protein sequence ID" value="TXD71333.1"/>
    <property type="molecule type" value="Genomic_DNA"/>
</dbReference>
<protein>
    <submittedName>
        <fullName evidence="3">Phage tail protein</fullName>
    </submittedName>
</protein>
<evidence type="ECO:0000313" key="3">
    <source>
        <dbReference type="EMBL" id="TXD71333.1"/>
    </source>
</evidence>
<organism evidence="3 4">
    <name type="scientific">Aequorivita antarctica</name>
    <dbReference type="NCBI Taxonomy" id="153266"/>
    <lineage>
        <taxon>Bacteria</taxon>
        <taxon>Pseudomonadati</taxon>
        <taxon>Bacteroidota</taxon>
        <taxon>Flavobacteriia</taxon>
        <taxon>Flavobacteriales</taxon>
        <taxon>Flavobacteriaceae</taxon>
        <taxon>Aequorivita</taxon>
    </lineage>
</organism>
<reference evidence="3 4" key="1">
    <citation type="submission" date="2019-08" db="EMBL/GenBank/DDBJ databases">
        <title>Genome of Aequorivita antarctica SW49 (type strain).</title>
        <authorList>
            <person name="Bowman J.P."/>
        </authorList>
    </citation>
    <scope>NUCLEOTIDE SEQUENCE [LARGE SCALE GENOMIC DNA]</scope>
    <source>
        <strain evidence="3 4">SW49</strain>
    </source>
</reference>
<evidence type="ECO:0000259" key="2">
    <source>
        <dbReference type="Pfam" id="PF07484"/>
    </source>
</evidence>
<sequence>MDPILGQIQAFGFNFAPRGWAKCDGTLLAISSNSALFSLLGTTYGGDGRTTFALPDLRGRSGRHQGTGPGLSTVTIGQRSGSETHTLTVPEMPSHNHVINLGAKEEGNTDSPSGAFIAGDGTSSFGTSTDVQMATNSTLNSGGNIPFNIQNPFLVVNYCIATQGLYPSRN</sequence>
<keyword evidence="4" id="KW-1185">Reference proteome</keyword>
<dbReference type="Proteomes" id="UP000321497">
    <property type="component" value="Unassembled WGS sequence"/>
</dbReference>
<feature type="domain" description="Phage tail collar" evidence="2">
    <location>
        <begin position="6"/>
        <end position="60"/>
    </location>
</feature>
<dbReference type="Pfam" id="PF07484">
    <property type="entry name" value="Collar"/>
    <property type="match status" value="1"/>
</dbReference>
<accession>A0A5C6YUW7</accession>
<dbReference type="SUPFAM" id="SSF88874">
    <property type="entry name" value="Receptor-binding domain of short tail fibre protein gp12"/>
    <property type="match status" value="1"/>
</dbReference>
<dbReference type="AlphaFoldDB" id="A0A5C6YUW7"/>
<dbReference type="InterPro" id="IPR037053">
    <property type="entry name" value="Phage_tail_collar_dom_sf"/>
</dbReference>
<gene>
    <name evidence="3" type="ORF">ESU54_17255</name>
</gene>